<evidence type="ECO:0000313" key="3">
    <source>
        <dbReference type="Proteomes" id="UP000677244"/>
    </source>
</evidence>
<gene>
    <name evidence="2" type="ORF">J7I42_25220</name>
</gene>
<name>A0ABS3Z0B3_9BACT</name>
<protein>
    <submittedName>
        <fullName evidence="2">RHS repeat protein</fullName>
    </submittedName>
</protein>
<feature type="chain" id="PRO_5046267400" evidence="1">
    <location>
        <begin position="25"/>
        <end position="1397"/>
    </location>
</feature>
<dbReference type="RefSeq" id="WP_209141661.1">
    <property type="nucleotide sequence ID" value="NZ_JAGHKO010000010.1"/>
</dbReference>
<feature type="signal peptide" evidence="1">
    <location>
        <begin position="1"/>
        <end position="24"/>
    </location>
</feature>
<organism evidence="2 3">
    <name type="scientific">Niastella soli</name>
    <dbReference type="NCBI Taxonomy" id="2821487"/>
    <lineage>
        <taxon>Bacteria</taxon>
        <taxon>Pseudomonadati</taxon>
        <taxon>Bacteroidota</taxon>
        <taxon>Chitinophagia</taxon>
        <taxon>Chitinophagales</taxon>
        <taxon>Chitinophagaceae</taxon>
        <taxon>Niastella</taxon>
    </lineage>
</organism>
<accession>A0ABS3Z0B3</accession>
<sequence>MAFHKVRSLTAVILFFLVIQHSFAQKITPGDNAKAALSASGSTNVDFSTGIVNYSIPLVGASQNGYKVSLGLAYAGNGIKVDQLPSSVGLGWGLTGTGMVSRVIRGSKADEQYGMAIYPMPADAAQLGEREERVNEREKDGESDLFTLHYNDLSAKFLIEMNYDHFEVIKLEKNKVKIEVQNEGMQITGFKVTDESGNVYLFQDIEYLISYYKQEAEPGVKENYIQGAPVVWYLTEIQILNGDKIKFMYEDDVVSENKNILDQRVEEYSSPMVKYARREDLRNAIESLILQEPDEAIREQANNALTAMKSAVRSLENKRNFSQDSYERNLRAYQNWEAPRDMYDALNDQQEIEAVNAQIDQVMDNFDLYYQLDYAPYLETLNQFQNEFRQLLKQYYETATYFGGNFFGSYSASFSRIKLLKRIQLRDAIINLEYKTRTFGVQKSNTLLTKVTLWDRKQDVVQQVVLQYGENYINSNLTLGNGLLKELNFTPAGSSNELKYTFDYFNENEYIGPYDKDYWGFNNGKGNNYIYPSDEFYDYGTGSNPDAFSLFQNQYSRWWNFYFSGVGDLENGEGFGVGDRRPDISKTIARSLKKVTIPTGGSILLEYEANTINREGEKQNVVVGGLRIKSVRQDDGIGNISTIKYKYEFPDQYDPSFIKSTGKLVNCGKQAFSIVANYSSGISDIITASEPFDFSAQLEETGNSNVFYGYVEEVRDGGGRTGYKYFSFAEDEGFNDFYPYNLENLLLAKVTYDETGRMLTLDKNKYQVPASDIPGYYGSYALPREFQLLQNNYLVADEQNNSGSRIQLKAFPHGFNPGESERAYLTQDIIAKDGITYYNPYQYYYDNIRPRLTLSNRALQYQIKVNSFVKLIESKHYEFSSNQNAVPGSSFGRNDQPYYFEWLLQGNYGPSIMEETHFYYDNSLSVYPTRIETTTSKGKVMQRFKYAIDYDPSTDAAIRELLSLNCTKAIIEEQNWNFNAASNTWKVTGGTINKYGVHMLDGGEHVLLDEAYALELQKPLATGEMGWNDNMSSSGLYNQLFHENKQWYKVRSAYTWEKMPWGVVVTGKETNGKKESTKYSELTFNSVVQLENADPSDVKVFDFSITNELNYKFGGMYSIFRKRLDPFYAPDPELEFYDWVTWAREIVDGYKRLQTDYPYDYEYLMARPVMKSLYNMFTIMSKQYSYGTFMAFGNTFSTDWAATTEEDKAEIYNLSHGYIPSIYYMAPFMSDFIGSLYENRYNLLVQVNLYFVRTSEPASVYESSLSLANYKKKNRNIVFFTNNYFQYRIKYSTGFSGYLNFTLQDGRAVIDLQSIPNLQDAQEIVFYIGTANSVAVIAPEGYPFICETYNAQGLVTKKFDQNNNVENYFYDQYNRLNLVTDRNGNILKTIDYNFKAH</sequence>
<reference evidence="2 3" key="1">
    <citation type="submission" date="2021-03" db="EMBL/GenBank/DDBJ databases">
        <title>Assistant Professor.</title>
        <authorList>
            <person name="Huq M.A."/>
        </authorList>
    </citation>
    <scope>NUCLEOTIDE SEQUENCE [LARGE SCALE GENOMIC DNA]</scope>
    <source>
        <strain evidence="2 3">MAH-29</strain>
    </source>
</reference>
<keyword evidence="3" id="KW-1185">Reference proteome</keyword>
<evidence type="ECO:0000256" key="1">
    <source>
        <dbReference type="SAM" id="SignalP"/>
    </source>
</evidence>
<dbReference type="Proteomes" id="UP000677244">
    <property type="component" value="Unassembled WGS sequence"/>
</dbReference>
<comment type="caution">
    <text evidence="2">The sequence shown here is derived from an EMBL/GenBank/DDBJ whole genome shotgun (WGS) entry which is preliminary data.</text>
</comment>
<keyword evidence="1" id="KW-0732">Signal</keyword>
<evidence type="ECO:0000313" key="2">
    <source>
        <dbReference type="EMBL" id="MBO9203610.1"/>
    </source>
</evidence>
<dbReference type="EMBL" id="JAGHKO010000010">
    <property type="protein sequence ID" value="MBO9203610.1"/>
    <property type="molecule type" value="Genomic_DNA"/>
</dbReference>
<proteinExistence type="predicted"/>